<gene>
    <name evidence="1" type="ORF">FKY71_18935</name>
</gene>
<accession>A0A540V7V7</accession>
<sequence>MFSLTAQQLGTDGSGASGTLGLLSGQFADGAINSSVNNSSLTIDSASGTGDAASTSLAASDNTISTTSTVNSATVVFSDDISADLAGDLAGSGEGFSQADGEIITLDRGILSGGTELLSVDGGASVVASTQAIEGDALSSGSTIGGNTISVELGDSIGSADAEDSLVTVDGNDLRSSLTGNLANVGTDVTVDTAFVGSAGVFNQQQIGDGGAEVAALTANTDASALSVTLGDSTNSSLVVSDNTIGASARGNVATLDGIGVDSILADGTSLSIDATTSITADANGGRININDGGTTEFTDDTTATDGTNFGFVAGTQQAVNGGDGNTSGAITASNNTNDLSVTGTGALTGSSISVEDNTAFAIASANDGGTAIDLNATNITATAGLASDQNLTETDVTASLAGTPAFAVSADVDGNVSDSSVLVDDNLSVAEASGNTGRTTLSADADTALLSSSEIDRATAGFVV</sequence>
<organism evidence="1 2">
    <name type="scientific">Spiribacter salinus</name>
    <dbReference type="NCBI Taxonomy" id="1335746"/>
    <lineage>
        <taxon>Bacteria</taxon>
        <taxon>Pseudomonadati</taxon>
        <taxon>Pseudomonadota</taxon>
        <taxon>Gammaproteobacteria</taxon>
        <taxon>Chromatiales</taxon>
        <taxon>Ectothiorhodospiraceae</taxon>
        <taxon>Spiribacter</taxon>
    </lineage>
</organism>
<evidence type="ECO:0000313" key="1">
    <source>
        <dbReference type="EMBL" id="TQE92846.1"/>
    </source>
</evidence>
<reference evidence="1 2" key="1">
    <citation type="submission" date="2019-06" db="EMBL/GenBank/DDBJ databases">
        <title>Metagenome assembled Genome of Spiribacter salinus SL48-SHIP from the microbial mat of Salt Lake 48 (Novosibirsk region, Russia).</title>
        <authorList>
            <person name="Shipova A."/>
            <person name="Rozanov A.S."/>
            <person name="Bryanskaya A.V."/>
            <person name="Peltek S.E."/>
        </authorList>
    </citation>
    <scope>NUCLEOTIDE SEQUENCE [LARGE SCALE GENOMIC DNA]</scope>
    <source>
        <strain evidence="1">SL48-SHIP-2</strain>
    </source>
</reference>
<feature type="non-terminal residue" evidence="1">
    <location>
        <position position="465"/>
    </location>
</feature>
<protein>
    <submittedName>
        <fullName evidence="1">Uncharacterized protein</fullName>
    </submittedName>
</protein>
<dbReference type="Proteomes" id="UP000315400">
    <property type="component" value="Unassembled WGS sequence"/>
</dbReference>
<comment type="caution">
    <text evidence="1">The sequence shown here is derived from an EMBL/GenBank/DDBJ whole genome shotgun (WGS) entry which is preliminary data.</text>
</comment>
<name>A0A540V7V7_9GAMM</name>
<dbReference type="EMBL" id="VIFK01000547">
    <property type="protein sequence ID" value="TQE92846.1"/>
    <property type="molecule type" value="Genomic_DNA"/>
</dbReference>
<evidence type="ECO:0000313" key="2">
    <source>
        <dbReference type="Proteomes" id="UP000315400"/>
    </source>
</evidence>
<proteinExistence type="predicted"/>
<dbReference type="AlphaFoldDB" id="A0A540V7V7"/>